<dbReference type="RefSeq" id="WP_166990442.1">
    <property type="nucleotide sequence ID" value="NZ_CP061169.1"/>
</dbReference>
<feature type="transmembrane region" description="Helical" evidence="5">
    <location>
        <begin position="114"/>
        <end position="134"/>
    </location>
</feature>
<keyword evidence="3 5" id="KW-1133">Transmembrane helix</keyword>
<proteinExistence type="predicted"/>
<feature type="transmembrane region" description="Helical" evidence="5">
    <location>
        <begin position="74"/>
        <end position="93"/>
    </location>
</feature>
<keyword evidence="8" id="KW-1185">Reference proteome</keyword>
<evidence type="ECO:0000313" key="7">
    <source>
        <dbReference type="EMBL" id="QPZ37469.1"/>
    </source>
</evidence>
<evidence type="ECO:0000256" key="1">
    <source>
        <dbReference type="ARBA" id="ARBA00004141"/>
    </source>
</evidence>
<dbReference type="InterPro" id="IPR036249">
    <property type="entry name" value="Thioredoxin-like_sf"/>
</dbReference>
<keyword evidence="2 5" id="KW-0812">Transmembrane</keyword>
<evidence type="ECO:0000256" key="2">
    <source>
        <dbReference type="ARBA" id="ARBA00022692"/>
    </source>
</evidence>
<evidence type="ECO:0000256" key="5">
    <source>
        <dbReference type="SAM" id="Phobius"/>
    </source>
</evidence>
<feature type="transmembrane region" description="Helical" evidence="5">
    <location>
        <begin position="154"/>
        <end position="174"/>
    </location>
</feature>
<dbReference type="SUPFAM" id="SSF52833">
    <property type="entry name" value="Thioredoxin-like"/>
    <property type="match status" value="1"/>
</dbReference>
<sequence>MSEVLVLVPLALAVVLVASGVLKLRDSRATRASLDDLPIPRFLRTDIFATAFPVCEILLGAAVLVAPAPLFLPVIWVTALLFDVYLCIVIIAARRPEPVMCNCFGSLSRSPIGAATIVRNVALTLLALFASVGLTGTTGVLVRFPQLSASSQEWLVAALVLSALGIAVAILVSLSDPTTAQSPFGPATEHKLGSTWPIPDVEVVDWNGDVKRLASLAEESPVLLILVKSGCTACKLVTDKVPEWIEILGHRATVILATSTPRSQFLNDYPDFETRTVWGYRALVSTSGIRGVPSAILIADHVAGPAYGVHEIDLLARQAAPA</sequence>
<feature type="transmembrane region" description="Helical" evidence="5">
    <location>
        <begin position="45"/>
        <end position="68"/>
    </location>
</feature>
<evidence type="ECO:0000259" key="6">
    <source>
        <dbReference type="Pfam" id="PF07291"/>
    </source>
</evidence>
<evidence type="ECO:0000256" key="4">
    <source>
        <dbReference type="ARBA" id="ARBA00023136"/>
    </source>
</evidence>
<name>A0ABX6YF99_9MICO</name>
<evidence type="ECO:0000313" key="8">
    <source>
        <dbReference type="Proteomes" id="UP000662814"/>
    </source>
</evidence>
<feature type="transmembrane region" description="Helical" evidence="5">
    <location>
        <begin position="6"/>
        <end position="24"/>
    </location>
</feature>
<dbReference type="Pfam" id="PF07291">
    <property type="entry name" value="MauE"/>
    <property type="match status" value="1"/>
</dbReference>
<gene>
    <name evidence="7" type="ORF">HCR76_11555</name>
</gene>
<feature type="domain" description="Methylamine utilisation protein MauE" evidence="6">
    <location>
        <begin position="2"/>
        <end position="130"/>
    </location>
</feature>
<dbReference type="EMBL" id="CP061169">
    <property type="protein sequence ID" value="QPZ37469.1"/>
    <property type="molecule type" value="Genomic_DNA"/>
</dbReference>
<dbReference type="InterPro" id="IPR009908">
    <property type="entry name" value="Methylamine_util_MauE"/>
</dbReference>
<accession>A0ABX6YF99</accession>
<reference evidence="7 8" key="1">
    <citation type="submission" date="2020-12" db="EMBL/GenBank/DDBJ databases">
        <title>Microbacterium sp. HY060.</title>
        <authorList>
            <person name="Zhou J."/>
        </authorList>
    </citation>
    <scope>NUCLEOTIDE SEQUENCE [LARGE SCALE GENOMIC DNA]</scope>
    <source>
        <strain evidence="7 8">HY60</strain>
    </source>
</reference>
<dbReference type="Proteomes" id="UP000662814">
    <property type="component" value="Chromosome"/>
</dbReference>
<evidence type="ECO:0000256" key="3">
    <source>
        <dbReference type="ARBA" id="ARBA00022989"/>
    </source>
</evidence>
<protein>
    <recommendedName>
        <fullName evidence="6">Methylamine utilisation protein MauE domain-containing protein</fullName>
    </recommendedName>
</protein>
<keyword evidence="4 5" id="KW-0472">Membrane</keyword>
<comment type="subcellular location">
    <subcellularLocation>
        <location evidence="1">Membrane</location>
        <topology evidence="1">Multi-pass membrane protein</topology>
    </subcellularLocation>
</comment>
<organism evidence="7 8">
    <name type="scientific">Paramicrobacterium chengjingii</name>
    <dbReference type="NCBI Taxonomy" id="2769067"/>
    <lineage>
        <taxon>Bacteria</taxon>
        <taxon>Bacillati</taxon>
        <taxon>Actinomycetota</taxon>
        <taxon>Actinomycetes</taxon>
        <taxon>Micrococcales</taxon>
        <taxon>Microbacteriaceae</taxon>
        <taxon>Paramicrobacterium</taxon>
    </lineage>
</organism>